<accession>A0A2T3B362</accession>
<name>A0A2T3B362_AMORE</name>
<feature type="transmembrane region" description="Helical" evidence="2">
    <location>
        <begin position="6"/>
        <end position="24"/>
    </location>
</feature>
<dbReference type="OrthoDB" id="4207724at2759"/>
<feature type="region of interest" description="Disordered" evidence="1">
    <location>
        <begin position="182"/>
        <end position="333"/>
    </location>
</feature>
<dbReference type="RefSeq" id="XP_024721335.1">
    <property type="nucleotide sequence ID" value="XM_024867477.1"/>
</dbReference>
<feature type="region of interest" description="Disordered" evidence="1">
    <location>
        <begin position="348"/>
        <end position="412"/>
    </location>
</feature>
<dbReference type="AlphaFoldDB" id="A0A2T3B362"/>
<gene>
    <name evidence="3" type="ORF">M430DRAFT_41423</name>
</gene>
<evidence type="ECO:0000256" key="2">
    <source>
        <dbReference type="SAM" id="Phobius"/>
    </source>
</evidence>
<dbReference type="GeneID" id="36575558"/>
<dbReference type="EMBL" id="KZ679010">
    <property type="protein sequence ID" value="PSS20065.1"/>
    <property type="molecule type" value="Genomic_DNA"/>
</dbReference>
<feature type="compositionally biased region" description="Basic and acidic residues" evidence="1">
    <location>
        <begin position="376"/>
        <end position="388"/>
    </location>
</feature>
<evidence type="ECO:0000256" key="1">
    <source>
        <dbReference type="SAM" id="MobiDB-lite"/>
    </source>
</evidence>
<feature type="compositionally biased region" description="Basic and acidic residues" evidence="1">
    <location>
        <begin position="403"/>
        <end position="412"/>
    </location>
</feature>
<feature type="compositionally biased region" description="Polar residues" evidence="1">
    <location>
        <begin position="304"/>
        <end position="314"/>
    </location>
</feature>
<protein>
    <submittedName>
        <fullName evidence="3">Uncharacterized protein</fullName>
    </submittedName>
</protein>
<evidence type="ECO:0000313" key="4">
    <source>
        <dbReference type="Proteomes" id="UP000241818"/>
    </source>
</evidence>
<evidence type="ECO:0000313" key="3">
    <source>
        <dbReference type="EMBL" id="PSS20065.1"/>
    </source>
</evidence>
<sequence>MPTYTTVVGWAALLAVGAFFYYTWPSKTPSKRSRANSKAIAKQPDTPKATKARKPRKDGAQSSGDQANEKKKALPVLEETWSAPQSSDRDDDEIDNREFARQLSSAKAGTLLPAKAQPDSKQRSVRQSRAQEKPAPVETSSDATAPSSAAGGDADDDRSSFNSPELRASSADALVTNGGISDMLEAPAAGPSVLRITAPTTLPKSKKPKTQAASEPAETKKQRQNRKKAELKKLAREEEEKERKVLLEKQRRTAREAEGRAAKDGSNFMAAKTPATTVWTAPPVATNGKTEAKNESTIELLDTFSPSNSKTAGSSAAEVQYSESEQAGSDWQKLASALPSEEEQLRLALEDSDNWETVQTKEKRKGKKTSQPQQQEKIEVTREEKSSYERPPLVPPTGPGKQWEVHLESTDDDGNVREYVKVLQDSEWEVA</sequence>
<organism evidence="3 4">
    <name type="scientific">Amorphotheca resinae ATCC 22711</name>
    <dbReference type="NCBI Taxonomy" id="857342"/>
    <lineage>
        <taxon>Eukaryota</taxon>
        <taxon>Fungi</taxon>
        <taxon>Dikarya</taxon>
        <taxon>Ascomycota</taxon>
        <taxon>Pezizomycotina</taxon>
        <taxon>Leotiomycetes</taxon>
        <taxon>Helotiales</taxon>
        <taxon>Amorphothecaceae</taxon>
        <taxon>Amorphotheca</taxon>
    </lineage>
</organism>
<feature type="compositionally biased region" description="Basic and acidic residues" evidence="1">
    <location>
        <begin position="217"/>
        <end position="263"/>
    </location>
</feature>
<keyword evidence="2" id="KW-0812">Transmembrane</keyword>
<keyword evidence="2" id="KW-1133">Transmembrane helix</keyword>
<keyword evidence="2" id="KW-0472">Membrane</keyword>
<dbReference type="Proteomes" id="UP000241818">
    <property type="component" value="Unassembled WGS sequence"/>
</dbReference>
<proteinExistence type="predicted"/>
<dbReference type="InParanoid" id="A0A2T3B362"/>
<feature type="compositionally biased region" description="Low complexity" evidence="1">
    <location>
        <begin position="270"/>
        <end position="286"/>
    </location>
</feature>
<keyword evidence="4" id="KW-1185">Reference proteome</keyword>
<reference evidence="3 4" key="1">
    <citation type="journal article" date="2018" name="New Phytol.">
        <title>Comparative genomics and transcriptomics depict ericoid mycorrhizal fungi as versatile saprotrophs and plant mutualists.</title>
        <authorList>
            <person name="Martino E."/>
            <person name="Morin E."/>
            <person name="Grelet G.A."/>
            <person name="Kuo A."/>
            <person name="Kohler A."/>
            <person name="Daghino S."/>
            <person name="Barry K.W."/>
            <person name="Cichocki N."/>
            <person name="Clum A."/>
            <person name="Dockter R.B."/>
            <person name="Hainaut M."/>
            <person name="Kuo R.C."/>
            <person name="LaButti K."/>
            <person name="Lindahl B.D."/>
            <person name="Lindquist E.A."/>
            <person name="Lipzen A."/>
            <person name="Khouja H.R."/>
            <person name="Magnuson J."/>
            <person name="Murat C."/>
            <person name="Ohm R.A."/>
            <person name="Singer S.W."/>
            <person name="Spatafora J.W."/>
            <person name="Wang M."/>
            <person name="Veneault-Fourrey C."/>
            <person name="Henrissat B."/>
            <person name="Grigoriev I.V."/>
            <person name="Martin F.M."/>
            <person name="Perotto S."/>
        </authorList>
    </citation>
    <scope>NUCLEOTIDE SEQUENCE [LARGE SCALE GENOMIC DNA]</scope>
    <source>
        <strain evidence="3 4">ATCC 22711</strain>
    </source>
</reference>
<feature type="compositionally biased region" description="Low complexity" evidence="1">
    <location>
        <begin position="139"/>
        <end position="152"/>
    </location>
</feature>
<feature type="region of interest" description="Disordered" evidence="1">
    <location>
        <begin position="26"/>
        <end position="168"/>
    </location>
</feature>